<sequence>MGWLFPPPATLRVATSPQGGGIARFLQALALLFCVGHAAAEDIQSPLGLPPVPATVAGTPAMRNLGEKLFFDRSLSANGTLSCAMCHIPAQGFASNQSALSIGMEGRSLRRNAPSLYNVAFKKFLFHDGRETDLAAQVWGPLLAADEMGNAGIGPLIARLRADADYGPLFEAAFPGEGATMMTLGRAIAAYEAALLRGGGRFDRAVYGGERSALTPQEWRGYELFIGKAGCAACHAIGPEMALFTDQSWHNTGVAFRSGAAGGKRLVQLAPGILQNVDIAAIGLAQTGAPNDVGRFEITNAPADRWAYTTPMLRGVSESAPYMHDGSLRTLAEVVEFYDGGGGANPSLDPKIRPLDLTLEEKAAIVAFLEAL</sequence>
<dbReference type="InterPro" id="IPR004852">
    <property type="entry name" value="Di-haem_cyt_c_peroxidsae"/>
</dbReference>
<evidence type="ECO:0000256" key="9">
    <source>
        <dbReference type="ARBA" id="ARBA00023002"/>
    </source>
</evidence>
<dbReference type="GO" id="GO:0042597">
    <property type="term" value="C:periplasmic space"/>
    <property type="evidence" value="ECO:0007669"/>
    <property type="project" value="UniProtKB-SubCell"/>
</dbReference>
<feature type="binding site" description="covalent" evidence="13">
    <location>
        <position position="86"/>
    </location>
    <ligand>
        <name>heme c</name>
        <dbReference type="ChEBI" id="CHEBI:61717"/>
        <label>1</label>
    </ligand>
</feature>
<feature type="domain" description="Cytochrome c" evidence="15">
    <location>
        <begin position="216"/>
        <end position="372"/>
    </location>
</feature>
<reference evidence="16 17" key="1">
    <citation type="submission" date="2018-11" db="EMBL/GenBank/DDBJ databases">
        <title>Genome squencing of methanotrophic bacteria isolated from alkaline groundwater in Korea.</title>
        <authorList>
            <person name="Nguyen L.N."/>
        </authorList>
    </citation>
    <scope>NUCLEOTIDE SEQUENCE [LARGE SCALE GENOMIC DNA]</scope>
    <source>
        <strain evidence="16 17">GW6</strain>
    </source>
</reference>
<evidence type="ECO:0000256" key="3">
    <source>
        <dbReference type="ARBA" id="ARBA00022448"/>
    </source>
</evidence>
<evidence type="ECO:0000256" key="6">
    <source>
        <dbReference type="ARBA" id="ARBA00022729"/>
    </source>
</evidence>
<keyword evidence="9" id="KW-0560">Oxidoreductase</keyword>
<evidence type="ECO:0000256" key="1">
    <source>
        <dbReference type="ARBA" id="ARBA00004418"/>
    </source>
</evidence>
<feature type="binding site" description="axial binding residue" evidence="14">
    <location>
        <position position="87"/>
    </location>
    <ligand>
        <name>heme c</name>
        <dbReference type="ChEBI" id="CHEBI:61717"/>
        <label>1</label>
    </ligand>
    <ligandPart>
        <name>Fe</name>
        <dbReference type="ChEBI" id="CHEBI:18248"/>
    </ligandPart>
</feature>
<dbReference type="PANTHER" id="PTHR30600">
    <property type="entry name" value="CYTOCHROME C PEROXIDASE-RELATED"/>
    <property type="match status" value="1"/>
</dbReference>
<dbReference type="InterPro" id="IPR026259">
    <property type="entry name" value="MauG/Cytc_peroxidase"/>
</dbReference>
<evidence type="ECO:0000259" key="15">
    <source>
        <dbReference type="PROSITE" id="PS51007"/>
    </source>
</evidence>
<evidence type="ECO:0000313" key="17">
    <source>
        <dbReference type="Proteomes" id="UP000273982"/>
    </source>
</evidence>
<evidence type="ECO:0000256" key="11">
    <source>
        <dbReference type="ARBA" id="ARBA00058991"/>
    </source>
</evidence>
<gene>
    <name evidence="16" type="ORF">EHO51_01830</name>
</gene>
<protein>
    <recommendedName>
        <fullName evidence="12">Methylamine utilization protein MauG</fullName>
    </recommendedName>
</protein>
<comment type="cofactor">
    <cofactor evidence="13">
        <name>heme</name>
        <dbReference type="ChEBI" id="CHEBI:30413"/>
    </cofactor>
    <text evidence="13">Binds 2 heme groups.</text>
</comment>
<dbReference type="InterPro" id="IPR036909">
    <property type="entry name" value="Cyt_c-like_dom_sf"/>
</dbReference>
<dbReference type="Proteomes" id="UP000273982">
    <property type="component" value="Chromosome"/>
</dbReference>
<proteinExistence type="predicted"/>
<accession>A0A3G8M1L8</accession>
<keyword evidence="8" id="KW-0249">Electron transport</keyword>
<evidence type="ECO:0000256" key="8">
    <source>
        <dbReference type="ARBA" id="ARBA00022982"/>
    </source>
</evidence>
<dbReference type="GO" id="GO:0009055">
    <property type="term" value="F:electron transfer activity"/>
    <property type="evidence" value="ECO:0007669"/>
    <property type="project" value="InterPro"/>
</dbReference>
<dbReference type="KEGG" id="mros:EHO51_01830"/>
<dbReference type="InterPro" id="IPR009056">
    <property type="entry name" value="Cyt_c-like_dom"/>
</dbReference>
<name>A0A3G8M1L8_9HYPH</name>
<keyword evidence="10 14" id="KW-0408">Iron</keyword>
<dbReference type="Gene3D" id="1.10.760.10">
    <property type="entry name" value="Cytochrome c-like domain"/>
    <property type="match status" value="2"/>
</dbReference>
<evidence type="ECO:0000256" key="13">
    <source>
        <dbReference type="PIRSR" id="PIRSR000294-1"/>
    </source>
</evidence>
<comment type="PTM">
    <text evidence="13">Binds 2 heme groups per subunit.</text>
</comment>
<dbReference type="PIRSF" id="PIRSF000294">
    <property type="entry name" value="Cytochrome-c_peroxidase"/>
    <property type="match status" value="1"/>
</dbReference>
<feature type="binding site" description="covalent" evidence="13">
    <location>
        <position position="234"/>
    </location>
    <ligand>
        <name>heme c</name>
        <dbReference type="ChEBI" id="CHEBI:61717"/>
        <label>2</label>
    </ligand>
</feature>
<dbReference type="EMBL" id="CP034086">
    <property type="protein sequence ID" value="AZG75577.1"/>
    <property type="molecule type" value="Genomic_DNA"/>
</dbReference>
<feature type="binding site" description="covalent" evidence="13">
    <location>
        <position position="83"/>
    </location>
    <ligand>
        <name>heme c</name>
        <dbReference type="ChEBI" id="CHEBI:61717"/>
        <label>1</label>
    </ligand>
</feature>
<organism evidence="16 17">
    <name type="scientific">Methylocystis rosea</name>
    <dbReference type="NCBI Taxonomy" id="173366"/>
    <lineage>
        <taxon>Bacteria</taxon>
        <taxon>Pseudomonadati</taxon>
        <taxon>Pseudomonadota</taxon>
        <taxon>Alphaproteobacteria</taxon>
        <taxon>Hyphomicrobiales</taxon>
        <taxon>Methylocystaceae</taxon>
        <taxon>Methylocystis</taxon>
    </lineage>
</organism>
<evidence type="ECO:0000313" key="16">
    <source>
        <dbReference type="EMBL" id="AZG75577.1"/>
    </source>
</evidence>
<evidence type="ECO:0000256" key="10">
    <source>
        <dbReference type="ARBA" id="ARBA00023004"/>
    </source>
</evidence>
<dbReference type="GO" id="GO:0004130">
    <property type="term" value="F:cytochrome-c peroxidase activity"/>
    <property type="evidence" value="ECO:0007669"/>
    <property type="project" value="TreeGrafter"/>
</dbReference>
<dbReference type="GO" id="GO:0046872">
    <property type="term" value="F:metal ion binding"/>
    <property type="evidence" value="ECO:0007669"/>
    <property type="project" value="UniProtKB-KW"/>
</dbReference>
<feature type="binding site" description="axial binding residue" evidence="14">
    <location>
        <position position="235"/>
    </location>
    <ligand>
        <name>heme c</name>
        <dbReference type="ChEBI" id="CHEBI:61717"/>
        <label>2</label>
    </ligand>
    <ligandPart>
        <name>Fe</name>
        <dbReference type="ChEBI" id="CHEBI:18248"/>
    </ligandPart>
</feature>
<evidence type="ECO:0000256" key="4">
    <source>
        <dbReference type="ARBA" id="ARBA00022617"/>
    </source>
</evidence>
<comment type="pathway">
    <text evidence="2">One-carbon metabolism; methylamine degradation.</text>
</comment>
<comment type="function">
    <text evidence="11">Involved in methylamine metabolism. Essential for the maturation of the beta subunit of MADH, presumably via a step in the biosynthesis of tryptophan tryptophylquinone (TTQ), the cofactor of MADH.</text>
</comment>
<dbReference type="SUPFAM" id="SSF46626">
    <property type="entry name" value="Cytochrome c"/>
    <property type="match status" value="2"/>
</dbReference>
<dbReference type="AlphaFoldDB" id="A0A3G8M1L8"/>
<keyword evidence="3" id="KW-0813">Transport</keyword>
<dbReference type="FunFam" id="1.10.760.10:FF:000019">
    <property type="entry name" value="Di-heme cytochrome C peroxidase"/>
    <property type="match status" value="1"/>
</dbReference>
<evidence type="ECO:0000256" key="5">
    <source>
        <dbReference type="ARBA" id="ARBA00022723"/>
    </source>
</evidence>
<dbReference type="GO" id="GO:0020037">
    <property type="term" value="F:heme binding"/>
    <property type="evidence" value="ECO:0007669"/>
    <property type="project" value="InterPro"/>
</dbReference>
<evidence type="ECO:0000256" key="2">
    <source>
        <dbReference type="ARBA" id="ARBA00004856"/>
    </source>
</evidence>
<dbReference type="InterPro" id="IPR051395">
    <property type="entry name" value="Cytochrome_c_Peroxidase/MauG"/>
</dbReference>
<evidence type="ECO:0000256" key="7">
    <source>
        <dbReference type="ARBA" id="ARBA00022764"/>
    </source>
</evidence>
<dbReference type="PROSITE" id="PS51007">
    <property type="entry name" value="CYTC"/>
    <property type="match status" value="1"/>
</dbReference>
<keyword evidence="4 13" id="KW-0349">Heme</keyword>
<keyword evidence="7" id="KW-0574">Periplasm</keyword>
<evidence type="ECO:0000256" key="12">
    <source>
        <dbReference type="ARBA" id="ARBA00073576"/>
    </source>
</evidence>
<dbReference type="Pfam" id="PF03150">
    <property type="entry name" value="CCP_MauG"/>
    <property type="match status" value="1"/>
</dbReference>
<evidence type="ECO:0000256" key="14">
    <source>
        <dbReference type="PIRSR" id="PIRSR000294-2"/>
    </source>
</evidence>
<keyword evidence="6" id="KW-0732">Signal</keyword>
<keyword evidence="5 14" id="KW-0479">Metal-binding</keyword>
<feature type="binding site" description="covalent" evidence="13">
    <location>
        <position position="231"/>
    </location>
    <ligand>
        <name>heme c</name>
        <dbReference type="ChEBI" id="CHEBI:61717"/>
        <label>2</label>
    </ligand>
</feature>
<comment type="subcellular location">
    <subcellularLocation>
        <location evidence="1">Periplasm</location>
    </subcellularLocation>
</comment>